<reference evidence="2" key="1">
    <citation type="submission" date="2020-04" db="EMBL/GenBank/DDBJ databases">
        <title>Hybrid Assembly of Korean Phytophthora infestans isolates.</title>
        <authorList>
            <person name="Prokchorchik M."/>
            <person name="Lee Y."/>
            <person name="Seo J."/>
            <person name="Cho J.-H."/>
            <person name="Park Y.-E."/>
            <person name="Jang D.-C."/>
            <person name="Im J.-S."/>
            <person name="Choi J.-G."/>
            <person name="Park H.-J."/>
            <person name="Lee G.-B."/>
            <person name="Lee Y.-G."/>
            <person name="Hong S.-Y."/>
            <person name="Cho K."/>
            <person name="Sohn K.H."/>
        </authorList>
    </citation>
    <scope>NUCLEOTIDE SEQUENCE</scope>
    <source>
        <strain evidence="2">KR_1_A1</strain>
        <strain evidence="3">KR_2_A2</strain>
    </source>
</reference>
<name>A0A833WJW9_PHYIN</name>
<proteinExistence type="predicted"/>
<organism evidence="2 4">
    <name type="scientific">Phytophthora infestans</name>
    <name type="common">Potato late blight agent</name>
    <name type="synonym">Botrytis infestans</name>
    <dbReference type="NCBI Taxonomy" id="4787"/>
    <lineage>
        <taxon>Eukaryota</taxon>
        <taxon>Sar</taxon>
        <taxon>Stramenopiles</taxon>
        <taxon>Oomycota</taxon>
        <taxon>Peronosporomycetes</taxon>
        <taxon>Peronosporales</taxon>
        <taxon>Peronosporaceae</taxon>
        <taxon>Phytophthora</taxon>
    </lineage>
</organism>
<protein>
    <submittedName>
        <fullName evidence="2">Uncharacterized protein</fullName>
    </submittedName>
</protein>
<dbReference type="Proteomes" id="UP000704712">
    <property type="component" value="Unassembled WGS sequence"/>
</dbReference>
<sequence length="102" mass="11511">MTLAHLVDGTLDPLRLRGSGENSEVDDAATATNGDDEEYRAADVEFDIGDSMMEDPELYEEKASTPNFDENEDSSVNTFVKWRKFTATIVRKIWGTQWCCCH</sequence>
<comment type="caution">
    <text evidence="2">The sequence shown here is derived from an EMBL/GenBank/DDBJ whole genome shotgun (WGS) entry which is preliminary data.</text>
</comment>
<feature type="region of interest" description="Disordered" evidence="1">
    <location>
        <begin position="1"/>
        <end position="37"/>
    </location>
</feature>
<dbReference type="AlphaFoldDB" id="A0A833WJW9"/>
<evidence type="ECO:0000313" key="3">
    <source>
        <dbReference type="EMBL" id="KAF4143646.1"/>
    </source>
</evidence>
<dbReference type="EMBL" id="JAACNO010001001">
    <property type="protein sequence ID" value="KAF4143646.1"/>
    <property type="molecule type" value="Genomic_DNA"/>
</dbReference>
<keyword evidence="4" id="KW-1185">Reference proteome</keyword>
<dbReference type="Proteomes" id="UP000602510">
    <property type="component" value="Unassembled WGS sequence"/>
</dbReference>
<evidence type="ECO:0000313" key="4">
    <source>
        <dbReference type="Proteomes" id="UP000602510"/>
    </source>
</evidence>
<evidence type="ECO:0000256" key="1">
    <source>
        <dbReference type="SAM" id="MobiDB-lite"/>
    </source>
</evidence>
<gene>
    <name evidence="2" type="ORF">GN244_ATG18591</name>
    <name evidence="3" type="ORF">GN958_ATG07166</name>
</gene>
<dbReference type="EMBL" id="WSZM01000791">
    <property type="protein sequence ID" value="KAF4029646.1"/>
    <property type="molecule type" value="Genomic_DNA"/>
</dbReference>
<evidence type="ECO:0000313" key="2">
    <source>
        <dbReference type="EMBL" id="KAF4029646.1"/>
    </source>
</evidence>
<accession>A0A833WJW9</accession>